<proteinExistence type="predicted"/>
<keyword evidence="3" id="KW-1185">Reference proteome</keyword>
<keyword evidence="1" id="KW-0472">Membrane</keyword>
<organism evidence="2 3">
    <name type="scientific">Portunus trituberculatus</name>
    <name type="common">Swimming crab</name>
    <name type="synonym">Neptunus trituberculatus</name>
    <dbReference type="NCBI Taxonomy" id="210409"/>
    <lineage>
        <taxon>Eukaryota</taxon>
        <taxon>Metazoa</taxon>
        <taxon>Ecdysozoa</taxon>
        <taxon>Arthropoda</taxon>
        <taxon>Crustacea</taxon>
        <taxon>Multicrustacea</taxon>
        <taxon>Malacostraca</taxon>
        <taxon>Eumalacostraca</taxon>
        <taxon>Eucarida</taxon>
        <taxon>Decapoda</taxon>
        <taxon>Pleocyemata</taxon>
        <taxon>Brachyura</taxon>
        <taxon>Eubrachyura</taxon>
        <taxon>Portunoidea</taxon>
        <taxon>Portunidae</taxon>
        <taxon>Portuninae</taxon>
        <taxon>Portunus</taxon>
    </lineage>
</organism>
<dbReference type="Proteomes" id="UP000324222">
    <property type="component" value="Unassembled WGS sequence"/>
</dbReference>
<keyword evidence="1" id="KW-1133">Transmembrane helix</keyword>
<comment type="caution">
    <text evidence="2">The sequence shown here is derived from an EMBL/GenBank/DDBJ whole genome shotgun (WGS) entry which is preliminary data.</text>
</comment>
<evidence type="ECO:0000256" key="1">
    <source>
        <dbReference type="SAM" id="Phobius"/>
    </source>
</evidence>
<feature type="transmembrane region" description="Helical" evidence="1">
    <location>
        <begin position="29"/>
        <end position="47"/>
    </location>
</feature>
<accession>A0A5B7CM53</accession>
<dbReference type="AlphaFoldDB" id="A0A5B7CM53"/>
<evidence type="ECO:0000313" key="3">
    <source>
        <dbReference type="Proteomes" id="UP000324222"/>
    </source>
</evidence>
<sequence>MQTWEPISSSGIFDQEPNVLPAAMWHIEALKLSLIALLKFVLLVASYKRYWFALLEFVPRVAAYKRSWFALLVFVPCVAFYKRSWFAL</sequence>
<feature type="transmembrane region" description="Helical" evidence="1">
    <location>
        <begin position="68"/>
        <end position="86"/>
    </location>
</feature>
<name>A0A5B7CM53_PORTR</name>
<protein>
    <submittedName>
        <fullName evidence="2">Uncharacterized protein</fullName>
    </submittedName>
</protein>
<reference evidence="2 3" key="1">
    <citation type="submission" date="2019-05" db="EMBL/GenBank/DDBJ databases">
        <title>Another draft genome of Portunus trituberculatus and its Hox gene families provides insights of decapod evolution.</title>
        <authorList>
            <person name="Jeong J.-H."/>
            <person name="Song I."/>
            <person name="Kim S."/>
            <person name="Choi T."/>
            <person name="Kim D."/>
            <person name="Ryu S."/>
            <person name="Kim W."/>
        </authorList>
    </citation>
    <scope>NUCLEOTIDE SEQUENCE [LARGE SCALE GENOMIC DNA]</scope>
    <source>
        <tissue evidence="2">Muscle</tissue>
    </source>
</reference>
<gene>
    <name evidence="2" type="ORF">E2C01_003266</name>
</gene>
<dbReference type="EMBL" id="VSRR010000125">
    <property type="protein sequence ID" value="MPC10629.1"/>
    <property type="molecule type" value="Genomic_DNA"/>
</dbReference>
<evidence type="ECO:0000313" key="2">
    <source>
        <dbReference type="EMBL" id="MPC10629.1"/>
    </source>
</evidence>
<keyword evidence="1" id="KW-0812">Transmembrane</keyword>